<organism evidence="5 6">
    <name type="scientific">Candidatus Acutalibacter ornithocaccae</name>
    <dbReference type="NCBI Taxonomy" id="2838416"/>
    <lineage>
        <taxon>Bacteria</taxon>
        <taxon>Bacillati</taxon>
        <taxon>Bacillota</taxon>
        <taxon>Clostridia</taxon>
        <taxon>Eubacteriales</taxon>
        <taxon>Acutalibacteraceae</taxon>
        <taxon>Acutalibacter</taxon>
    </lineage>
</organism>
<dbReference type="InterPro" id="IPR058037">
    <property type="entry name" value="BREX_BrxC_helical"/>
</dbReference>
<proteinExistence type="predicted"/>
<protein>
    <submittedName>
        <fullName evidence="5">BREX system P-loop protein BrxC</fullName>
    </submittedName>
</protein>
<sequence length="1180" mass="134556">MKIQNMFQKDINRDINGVIKVSQNDDTSLRQELSEYIITKELRRHFQTFLDNYSKAIDYPTDKIGVWISGFFGSGKSHFLKMLSYLLENKDVGGKKAMDYFADKFDDPMMYATAVKCISVPTESILFNIDIEGPLTKDKTAVLRVFAKMFYNHCGFYGDDLKIAKLERFIEKQGKTEQFRATFEEVNGAPWVETRDSFAFFEDDIVEVLQSVLGMSEQAARNWFNGEETNELSIAQLVADIKEYVDGKGKNFRLLFMVDEVGQYIGDDGDLMINLQSLVEEIGTRCMGKVWVMVTSQEAIDSVVHITGDDFSKIQGRFNTRLSLSSSSVDEVIKKRVLAKTEEADQLLRMVYDKEHPTLKNLYTFNNPVLDIKGFTDGAEFSATFPFVPYQFIIIQKVLAEIRKHGNSGKHLSGGERSMLSGFQEAAQNVQGKDENALVPFYLFYDTVHTFLESAIRRVIDRCQTAADNHDGLEQQDVNVLKLLYLVRYIDDIKANIDNIAILMIDDIRTDKIALRKSVTESLERLLSQNYISRNGDTYAFLTDEEQDIAIDIRNTVVDSAQVTASIALTVYGEIYPSKKFKYGKYDFAYDQYIDETLNGSASGGMRLRIVTVASDYYGAPDQRLIMDSQVNNEAIVVLSNETPYFEELEQAMKIRKYVKQRNVSQLPESIQDIIRKRQQEARRLEERARSYIEKAIVDAKIVVHGEIMDVKAGNAKDKLDASLNDLVESVYSKLGMINKFVESDADILAILNGTDNEQAAFAGTGSNNEDALNEISQWLELQNAKMLTTSMGDVQRRYSAIPYGWREIDIAALVAQLIAQQKISIKYGSAIVGKDERRLVDYLRKRSEIDKAIVTRRIAPSEDLMRKSINFLRDYLGAMDIPSDEDGLIRFVLTTFGEKEKHYNELLNAYKEVRYPEREVVETARNLASDVLSHRKDNVALLSRMVQKQDGLLDSIEDMEGVELFFKSQRPIYDDARLQMEKISKERDYFATDADAQEVFRQISMILAMSKPYDRIGELPELIRKVKAAYNNLLDMKKDEVLENVRQCMQDVHQLASEARDVTALLHQADDYFVGKREAAKEATSLTDLDAMITQLLKYKDNICRHMEIMVLDNQSSQTDTKAPAGSPAPKPKKITSVRRYDLCTVKRLQSKEDIDKYVEGIREKLMKTLESCDGIQIN</sequence>
<gene>
    <name evidence="5" type="primary">brxC</name>
    <name evidence="5" type="ORF">H9942_09620</name>
</gene>
<dbReference type="Pfam" id="PF25796">
    <property type="entry name" value="BREX_BrxC_4th"/>
    <property type="match status" value="1"/>
</dbReference>
<dbReference type="InterPro" id="IPR058038">
    <property type="entry name" value="BREX_BrxC_wHTH"/>
</dbReference>
<evidence type="ECO:0000313" key="6">
    <source>
        <dbReference type="Proteomes" id="UP000824214"/>
    </source>
</evidence>
<evidence type="ECO:0000259" key="4">
    <source>
        <dbReference type="Pfam" id="PF25796"/>
    </source>
</evidence>
<feature type="domain" description="Probable ATP-binding protein BrxC 4th six-stranded beta-sheet" evidence="4">
    <location>
        <begin position="557"/>
        <end position="727"/>
    </location>
</feature>
<evidence type="ECO:0000259" key="1">
    <source>
        <dbReference type="Pfam" id="PF07693"/>
    </source>
</evidence>
<evidence type="ECO:0000259" key="3">
    <source>
        <dbReference type="Pfam" id="PF25792"/>
    </source>
</evidence>
<accession>A0A9D2LZR5</accession>
<reference evidence="5" key="1">
    <citation type="journal article" date="2021" name="PeerJ">
        <title>Extensive microbial diversity within the chicken gut microbiome revealed by metagenomics and culture.</title>
        <authorList>
            <person name="Gilroy R."/>
            <person name="Ravi A."/>
            <person name="Getino M."/>
            <person name="Pursley I."/>
            <person name="Horton D.L."/>
            <person name="Alikhan N.F."/>
            <person name="Baker D."/>
            <person name="Gharbi K."/>
            <person name="Hall N."/>
            <person name="Watson M."/>
            <person name="Adriaenssens E.M."/>
            <person name="Foster-Nyarko E."/>
            <person name="Jarju S."/>
            <person name="Secka A."/>
            <person name="Antonio M."/>
            <person name="Oren A."/>
            <person name="Chaudhuri R.R."/>
            <person name="La Ragione R."/>
            <person name="Hildebrand F."/>
            <person name="Pallen M.J."/>
        </authorList>
    </citation>
    <scope>NUCLEOTIDE SEQUENCE</scope>
    <source>
        <strain evidence="5">ChiBcolR8-3208</strain>
    </source>
</reference>
<evidence type="ECO:0000259" key="2">
    <source>
        <dbReference type="Pfam" id="PF25791"/>
    </source>
</evidence>
<dbReference type="InterPro" id="IPR047679">
    <property type="entry name" value="BREX_BrxC"/>
</dbReference>
<feature type="domain" description="Probable ATP-binding protein BrxC winged helix-turn-helix" evidence="2">
    <location>
        <begin position="734"/>
        <end position="859"/>
    </location>
</feature>
<feature type="domain" description="Probable ATP-binding protein BrxC alpha-helical" evidence="3">
    <location>
        <begin position="866"/>
        <end position="986"/>
    </location>
</feature>
<dbReference type="Pfam" id="PF25792">
    <property type="entry name" value="BREX_BrxC_helical"/>
    <property type="match status" value="1"/>
</dbReference>
<dbReference type="Pfam" id="PF25791">
    <property type="entry name" value="WHD_BREX_BrxC"/>
    <property type="match status" value="1"/>
</dbReference>
<dbReference type="SUPFAM" id="SSF52540">
    <property type="entry name" value="P-loop containing nucleoside triphosphate hydrolases"/>
    <property type="match status" value="1"/>
</dbReference>
<evidence type="ECO:0000313" key="5">
    <source>
        <dbReference type="EMBL" id="HJB38307.1"/>
    </source>
</evidence>
<dbReference type="NCBIfam" id="NF033441">
    <property type="entry name" value="BREX_BrxC"/>
    <property type="match status" value="1"/>
</dbReference>
<dbReference type="Proteomes" id="UP000824214">
    <property type="component" value="Unassembled WGS sequence"/>
</dbReference>
<reference evidence="5" key="2">
    <citation type="submission" date="2021-04" db="EMBL/GenBank/DDBJ databases">
        <authorList>
            <person name="Gilroy R."/>
        </authorList>
    </citation>
    <scope>NUCLEOTIDE SEQUENCE</scope>
    <source>
        <strain evidence="5">ChiBcolR8-3208</strain>
    </source>
</reference>
<comment type="caution">
    <text evidence="5">The sequence shown here is derived from an EMBL/GenBank/DDBJ whole genome shotgun (WGS) entry which is preliminary data.</text>
</comment>
<dbReference type="InterPro" id="IPR027417">
    <property type="entry name" value="P-loop_NTPase"/>
</dbReference>
<dbReference type="Pfam" id="PF07693">
    <property type="entry name" value="KAP_NTPase"/>
    <property type="match status" value="1"/>
</dbReference>
<dbReference type="EMBL" id="DWXZ01000208">
    <property type="protein sequence ID" value="HJB38307.1"/>
    <property type="molecule type" value="Genomic_DNA"/>
</dbReference>
<name>A0A9D2LZR5_9FIRM</name>
<feature type="domain" description="KAP NTPase" evidence="1">
    <location>
        <begin position="48"/>
        <end position="261"/>
    </location>
</feature>
<dbReference type="InterPro" id="IPR011646">
    <property type="entry name" value="KAP_P-loop"/>
</dbReference>
<dbReference type="InterPro" id="IPR058036">
    <property type="entry name" value="BREX_BrxC_4th"/>
</dbReference>
<dbReference type="AlphaFoldDB" id="A0A9D2LZR5"/>